<evidence type="ECO:0000313" key="3">
    <source>
        <dbReference type="EMBL" id="BAT92999.1"/>
    </source>
</evidence>
<dbReference type="PANTHER" id="PTHR34672:SF2">
    <property type="entry name" value="ARABINOGALACTAN PROTEIN 23"/>
    <property type="match status" value="1"/>
</dbReference>
<keyword evidence="4" id="KW-1185">Reference proteome</keyword>
<dbReference type="PROSITE" id="PS51257">
    <property type="entry name" value="PROKAR_LIPOPROTEIN"/>
    <property type="match status" value="1"/>
</dbReference>
<reference evidence="3 4" key="1">
    <citation type="journal article" date="2015" name="Sci. Rep.">
        <title>The power of single molecule real-time sequencing technology in the de novo assembly of a eukaryotic genome.</title>
        <authorList>
            <person name="Sakai H."/>
            <person name="Naito K."/>
            <person name="Ogiso-Tanaka E."/>
            <person name="Takahashi Y."/>
            <person name="Iseki K."/>
            <person name="Muto C."/>
            <person name="Satou K."/>
            <person name="Teruya K."/>
            <person name="Shiroma A."/>
            <person name="Shimoji M."/>
            <person name="Hirano T."/>
            <person name="Itoh T."/>
            <person name="Kaga A."/>
            <person name="Tomooka N."/>
        </authorList>
    </citation>
    <scope>NUCLEOTIDE SEQUENCE [LARGE SCALE GENOMIC DNA]</scope>
    <source>
        <strain evidence="4">cv. Shumari</strain>
    </source>
</reference>
<keyword evidence="1" id="KW-0472">Membrane</keyword>
<gene>
    <name evidence="3" type="primary">Vigan.07G188000</name>
    <name evidence="3" type="ORF">VIGAN_07188000</name>
</gene>
<dbReference type="Proteomes" id="UP000291084">
    <property type="component" value="Chromosome 7"/>
</dbReference>
<proteinExistence type="predicted"/>
<dbReference type="AlphaFoldDB" id="A0A0S3SJK2"/>
<feature type="signal peptide" evidence="2">
    <location>
        <begin position="1"/>
        <end position="22"/>
    </location>
</feature>
<dbReference type="PANTHER" id="PTHR34672">
    <property type="entry name" value="POLLEN-SPECIFIC ARABINOGALACTA PROTEIN BAN102"/>
    <property type="match status" value="1"/>
</dbReference>
<feature type="chain" id="PRO_5006618365" evidence="2">
    <location>
        <begin position="23"/>
        <end position="72"/>
    </location>
</feature>
<evidence type="ECO:0000256" key="2">
    <source>
        <dbReference type="SAM" id="SignalP"/>
    </source>
</evidence>
<feature type="transmembrane region" description="Helical" evidence="1">
    <location>
        <begin position="53"/>
        <end position="70"/>
    </location>
</feature>
<organism evidence="3 4">
    <name type="scientific">Vigna angularis var. angularis</name>
    <dbReference type="NCBI Taxonomy" id="157739"/>
    <lineage>
        <taxon>Eukaryota</taxon>
        <taxon>Viridiplantae</taxon>
        <taxon>Streptophyta</taxon>
        <taxon>Embryophyta</taxon>
        <taxon>Tracheophyta</taxon>
        <taxon>Spermatophyta</taxon>
        <taxon>Magnoliopsida</taxon>
        <taxon>eudicotyledons</taxon>
        <taxon>Gunneridae</taxon>
        <taxon>Pentapetalae</taxon>
        <taxon>rosids</taxon>
        <taxon>fabids</taxon>
        <taxon>Fabales</taxon>
        <taxon>Fabaceae</taxon>
        <taxon>Papilionoideae</taxon>
        <taxon>50 kb inversion clade</taxon>
        <taxon>NPAAA clade</taxon>
        <taxon>indigoferoid/millettioid clade</taxon>
        <taxon>Phaseoleae</taxon>
        <taxon>Vigna</taxon>
    </lineage>
</organism>
<sequence length="72" mass="7283">MKMKKATCVILFAVACISTVMAHGGHDKAEATAPAEAPASLATPGAPDGGAGALNPFLAVSLLSFVAYYLQF</sequence>
<keyword evidence="1" id="KW-0812">Transmembrane</keyword>
<evidence type="ECO:0000256" key="1">
    <source>
        <dbReference type="SAM" id="Phobius"/>
    </source>
</evidence>
<protein>
    <submittedName>
        <fullName evidence="3">Uncharacterized protein</fullName>
    </submittedName>
</protein>
<name>A0A0S3SJK2_PHAAN</name>
<keyword evidence="2" id="KW-0732">Signal</keyword>
<keyword evidence="1" id="KW-1133">Transmembrane helix</keyword>
<evidence type="ECO:0000313" key="4">
    <source>
        <dbReference type="Proteomes" id="UP000291084"/>
    </source>
</evidence>
<accession>A0A0S3SJK2</accession>
<dbReference type="InterPro" id="IPR044702">
    <property type="entry name" value="AGP23/40"/>
</dbReference>
<dbReference type="EMBL" id="AP015040">
    <property type="protein sequence ID" value="BAT92999.1"/>
    <property type="molecule type" value="Genomic_DNA"/>
</dbReference>